<evidence type="ECO:0000313" key="3">
    <source>
        <dbReference type="EMBL" id="MFC7276826.1"/>
    </source>
</evidence>
<dbReference type="PANTHER" id="PTHR33121">
    <property type="entry name" value="CYCLIC DI-GMP PHOSPHODIESTERASE PDEF"/>
    <property type="match status" value="1"/>
</dbReference>
<dbReference type="InterPro" id="IPR000160">
    <property type="entry name" value="GGDEF_dom"/>
</dbReference>
<feature type="domain" description="GGDEF" evidence="2">
    <location>
        <begin position="165"/>
        <end position="278"/>
    </location>
</feature>
<evidence type="ECO:0000313" key="4">
    <source>
        <dbReference type="Proteomes" id="UP001596548"/>
    </source>
</evidence>
<dbReference type="RefSeq" id="WP_378971637.1">
    <property type="nucleotide sequence ID" value="NZ_JBHTBJ010000017.1"/>
</dbReference>
<dbReference type="CDD" id="cd01948">
    <property type="entry name" value="EAL"/>
    <property type="match status" value="1"/>
</dbReference>
<dbReference type="PROSITE" id="PS50887">
    <property type="entry name" value="GGDEF"/>
    <property type="match status" value="1"/>
</dbReference>
<proteinExistence type="predicted"/>
<sequence length="532" mass="57491">MRPARADLAEEWLRGIARAGFVPGVRARARAALQELLEELVAAVRAEPFDASVGDRIGAELVDLRMSAPPVIGMTVHLLAAELPPLIGGDLSIVRVRVLDLLEHVTTGFVTAQRNAAVGAAEQMNRSEKIHWRRVQTDLQQRLQHDPVTGLPNEQQLRQHLAAGDGIGLCLLGIDRFPELADTLGRDTLLTAVAAMLRQLTGVFVAHLGNDEFALVAEDLPKVADEARRVLLPLHVDVRAGLVEAAGGGAPDDRLRDARLALGWARQDRRDHAVFEPARAEADRRRHRLAADLPSALDNGEIVAYYQPLYRLADRAVIGAEALARWQRPGGPLLGPPDFITLAEHTGLIRPLGRHVLERACRQAARWRRAGHDLMVSVNLSPLQLSEPTLPADVADILHRAGLPPGNLQLEITESVALDDGYAALRRLADLGVRLAMDDFGTGYSSLSLLSKLPISTVKLAAEFLAEPAVLRHTIALCHALDLTVTAEGIETAEQEALLRSLGCDTGQGYHFGRPSPADSRGCVAGCGFHVA</sequence>
<dbReference type="PANTHER" id="PTHR33121:SF70">
    <property type="entry name" value="SIGNALING PROTEIN YKOW"/>
    <property type="match status" value="1"/>
</dbReference>
<dbReference type="SUPFAM" id="SSF55073">
    <property type="entry name" value="Nucleotide cyclase"/>
    <property type="match status" value="1"/>
</dbReference>
<dbReference type="InterPro" id="IPR050706">
    <property type="entry name" value="Cyclic-di-GMP_PDE-like"/>
</dbReference>
<dbReference type="SMART" id="SM00267">
    <property type="entry name" value="GGDEF"/>
    <property type="match status" value="1"/>
</dbReference>
<keyword evidence="4" id="KW-1185">Reference proteome</keyword>
<dbReference type="SUPFAM" id="SSF141868">
    <property type="entry name" value="EAL domain-like"/>
    <property type="match status" value="1"/>
</dbReference>
<feature type="domain" description="EAL" evidence="1">
    <location>
        <begin position="286"/>
        <end position="529"/>
    </location>
</feature>
<dbReference type="EMBL" id="JBHTBJ010000017">
    <property type="protein sequence ID" value="MFC7276826.1"/>
    <property type="molecule type" value="Genomic_DNA"/>
</dbReference>
<gene>
    <name evidence="3" type="ORF">ACFQS1_22780</name>
</gene>
<dbReference type="Gene3D" id="3.30.70.270">
    <property type="match status" value="1"/>
</dbReference>
<name>A0ABW2HVT4_9ACTN</name>
<dbReference type="InterPro" id="IPR029787">
    <property type="entry name" value="Nucleotide_cyclase"/>
</dbReference>
<dbReference type="InterPro" id="IPR043128">
    <property type="entry name" value="Rev_trsase/Diguanyl_cyclase"/>
</dbReference>
<dbReference type="SMART" id="SM00052">
    <property type="entry name" value="EAL"/>
    <property type="match status" value="1"/>
</dbReference>
<dbReference type="Proteomes" id="UP001596548">
    <property type="component" value="Unassembled WGS sequence"/>
</dbReference>
<protein>
    <submittedName>
        <fullName evidence="3">Bifunctional diguanylate cyclase/phosphodiesterase</fullName>
    </submittedName>
</protein>
<dbReference type="InterPro" id="IPR035919">
    <property type="entry name" value="EAL_sf"/>
</dbReference>
<accession>A0ABW2HVT4</accession>
<dbReference type="Gene3D" id="3.20.20.450">
    <property type="entry name" value="EAL domain"/>
    <property type="match status" value="1"/>
</dbReference>
<dbReference type="Pfam" id="PF00563">
    <property type="entry name" value="EAL"/>
    <property type="match status" value="1"/>
</dbReference>
<dbReference type="InterPro" id="IPR001633">
    <property type="entry name" value="EAL_dom"/>
</dbReference>
<evidence type="ECO:0000259" key="2">
    <source>
        <dbReference type="PROSITE" id="PS50887"/>
    </source>
</evidence>
<comment type="caution">
    <text evidence="3">The sequence shown here is derived from an EMBL/GenBank/DDBJ whole genome shotgun (WGS) entry which is preliminary data.</text>
</comment>
<reference evidence="4" key="1">
    <citation type="journal article" date="2019" name="Int. J. Syst. Evol. Microbiol.">
        <title>The Global Catalogue of Microorganisms (GCM) 10K type strain sequencing project: providing services to taxonomists for standard genome sequencing and annotation.</title>
        <authorList>
            <consortium name="The Broad Institute Genomics Platform"/>
            <consortium name="The Broad Institute Genome Sequencing Center for Infectious Disease"/>
            <person name="Wu L."/>
            <person name="Ma J."/>
        </authorList>
    </citation>
    <scope>NUCLEOTIDE SEQUENCE [LARGE SCALE GENOMIC DNA]</scope>
    <source>
        <strain evidence="4">XZYJT-10</strain>
    </source>
</reference>
<dbReference type="Pfam" id="PF00990">
    <property type="entry name" value="GGDEF"/>
    <property type="match status" value="1"/>
</dbReference>
<dbReference type="PROSITE" id="PS50883">
    <property type="entry name" value="EAL"/>
    <property type="match status" value="1"/>
</dbReference>
<evidence type="ECO:0000259" key="1">
    <source>
        <dbReference type="PROSITE" id="PS50883"/>
    </source>
</evidence>
<organism evidence="3 4">
    <name type="scientific">Paractinoplanes rhizophilus</name>
    <dbReference type="NCBI Taxonomy" id="1416877"/>
    <lineage>
        <taxon>Bacteria</taxon>
        <taxon>Bacillati</taxon>
        <taxon>Actinomycetota</taxon>
        <taxon>Actinomycetes</taxon>
        <taxon>Micromonosporales</taxon>
        <taxon>Micromonosporaceae</taxon>
        <taxon>Paractinoplanes</taxon>
    </lineage>
</organism>